<dbReference type="EMBL" id="FUIG01000043">
    <property type="protein sequence ID" value="SJM33418.1"/>
    <property type="molecule type" value="Genomic_DNA"/>
</dbReference>
<name>A0A2P9AQJ4_9HYPH</name>
<proteinExistence type="predicted"/>
<accession>A0A2P9AQJ4</accession>
<gene>
    <name evidence="1" type="ORF">BQ8482_350062</name>
</gene>
<evidence type="ECO:0000313" key="2">
    <source>
        <dbReference type="Proteomes" id="UP000245698"/>
    </source>
</evidence>
<keyword evidence="2" id="KW-1185">Reference proteome</keyword>
<evidence type="ECO:0000313" key="1">
    <source>
        <dbReference type="EMBL" id="SJM33418.1"/>
    </source>
</evidence>
<dbReference type="AlphaFoldDB" id="A0A2P9AQJ4"/>
<sequence>MKAVNVPCLLRGVMLAETAVLSVALAGLGREIFLELAGLAIEGFGVGRRLLLGGDVGPFISVFGVDLQPFVETRLGVGLDRVGRAFRFADAAVDAFVGMDDEHVLAFVETVDRTDLDAVHIFAFYAIVGHDIGHRSAPGRPVFVRLFW</sequence>
<protein>
    <submittedName>
        <fullName evidence="1">FMN oxidoreductase</fullName>
    </submittedName>
</protein>
<dbReference type="AntiFam" id="ANF00220">
    <property type="entry name" value="Shadow ORF (opposite fdxA)"/>
</dbReference>
<reference evidence="2" key="1">
    <citation type="submission" date="2016-12" db="EMBL/GenBank/DDBJ databases">
        <authorList>
            <person name="Brunel B."/>
        </authorList>
    </citation>
    <scope>NUCLEOTIDE SEQUENCE [LARGE SCALE GENOMIC DNA]</scope>
</reference>
<dbReference type="Proteomes" id="UP000245698">
    <property type="component" value="Unassembled WGS sequence"/>
</dbReference>
<organism evidence="1 2">
    <name type="scientific">Mesorhizobium delmotii</name>
    <dbReference type="NCBI Taxonomy" id="1631247"/>
    <lineage>
        <taxon>Bacteria</taxon>
        <taxon>Pseudomonadati</taxon>
        <taxon>Pseudomonadota</taxon>
        <taxon>Alphaproteobacteria</taxon>
        <taxon>Hyphomicrobiales</taxon>
        <taxon>Phyllobacteriaceae</taxon>
        <taxon>Mesorhizobium</taxon>
    </lineage>
</organism>